<dbReference type="RefSeq" id="WP_314796364.1">
    <property type="nucleotide sequence ID" value="NZ_CP130319.1"/>
</dbReference>
<accession>A0AA96LLA7</accession>
<proteinExistence type="predicted"/>
<gene>
    <name evidence="1" type="ORF">MJB10_16425</name>
</gene>
<sequence>MPDVEFFEIDVDEEEDLASRWRNQSIPYFIFFYNGQQVKISSSSLSIVDGGLVGAMLEHHLRSLVNTLLASCRSGSYKVLI</sequence>
<name>A0AA96LLA7_9BACL</name>
<dbReference type="SUPFAM" id="SSF52833">
    <property type="entry name" value="Thioredoxin-like"/>
    <property type="match status" value="1"/>
</dbReference>
<evidence type="ECO:0000313" key="2">
    <source>
        <dbReference type="Proteomes" id="UP001304650"/>
    </source>
</evidence>
<reference evidence="1" key="1">
    <citation type="submission" date="2022-02" db="EMBL/GenBank/DDBJ databases">
        <title>Paenibacillus sp. MBLB1832 Whole Genome Shotgun Sequencing.</title>
        <authorList>
            <person name="Hwang C.Y."/>
            <person name="Cho E.-S."/>
            <person name="Seo M.-J."/>
        </authorList>
    </citation>
    <scope>NUCLEOTIDE SEQUENCE</scope>
    <source>
        <strain evidence="1">MBLB1832</strain>
    </source>
</reference>
<dbReference type="CDD" id="cd02947">
    <property type="entry name" value="TRX_family"/>
    <property type="match status" value="1"/>
</dbReference>
<keyword evidence="2" id="KW-1185">Reference proteome</keyword>
<dbReference type="KEGG" id="proo:MJB10_16425"/>
<evidence type="ECO:0000313" key="1">
    <source>
        <dbReference type="EMBL" id="WNR42701.1"/>
    </source>
</evidence>
<organism evidence="1 2">
    <name type="scientific">Paenibacillus roseopurpureus</name>
    <dbReference type="NCBI Taxonomy" id="2918901"/>
    <lineage>
        <taxon>Bacteria</taxon>
        <taxon>Bacillati</taxon>
        <taxon>Bacillota</taxon>
        <taxon>Bacilli</taxon>
        <taxon>Bacillales</taxon>
        <taxon>Paenibacillaceae</taxon>
        <taxon>Paenibacillus</taxon>
    </lineage>
</organism>
<dbReference type="AlphaFoldDB" id="A0AA96LLA7"/>
<dbReference type="Gene3D" id="3.40.30.10">
    <property type="entry name" value="Glutaredoxin"/>
    <property type="match status" value="1"/>
</dbReference>
<protein>
    <submittedName>
        <fullName evidence="1">Thioredoxin family protein</fullName>
    </submittedName>
</protein>
<dbReference type="Proteomes" id="UP001304650">
    <property type="component" value="Chromosome"/>
</dbReference>
<dbReference type="EMBL" id="CP130319">
    <property type="protein sequence ID" value="WNR42701.1"/>
    <property type="molecule type" value="Genomic_DNA"/>
</dbReference>
<dbReference type="InterPro" id="IPR036249">
    <property type="entry name" value="Thioredoxin-like_sf"/>
</dbReference>